<organism evidence="2 3">
    <name type="scientific">Xanthomonas oryzae pv. oryzae (strain KACC10331 / KXO85)</name>
    <dbReference type="NCBI Taxonomy" id="291331"/>
    <lineage>
        <taxon>Bacteria</taxon>
        <taxon>Pseudomonadati</taxon>
        <taxon>Pseudomonadota</taxon>
        <taxon>Gammaproteobacteria</taxon>
        <taxon>Lysobacterales</taxon>
        <taxon>Lysobacteraceae</taxon>
        <taxon>Xanthomonas</taxon>
    </lineage>
</organism>
<feature type="region of interest" description="Disordered" evidence="1">
    <location>
        <begin position="61"/>
        <end position="85"/>
    </location>
</feature>
<gene>
    <name evidence="2" type="ordered locus">XOO4722</name>
</gene>
<sequence length="85" mass="9040">MTGRTTNHDVDIALSDAGDATQFVARYIDNALADSGALGEVELVRSAVDWVDIHRCDEVESSLLETEAEPPGPSEQVDPDGACHS</sequence>
<dbReference type="Proteomes" id="UP000006735">
    <property type="component" value="Chromosome"/>
</dbReference>
<proteinExistence type="predicted"/>
<dbReference type="KEGG" id="xoo:XOO4722"/>
<evidence type="ECO:0000313" key="3">
    <source>
        <dbReference type="Proteomes" id="UP000006735"/>
    </source>
</evidence>
<dbReference type="HOGENOM" id="CLU_2511866_0_0_6"/>
<dbReference type="EMBL" id="AE013598">
    <property type="protein sequence ID" value="ABJ89870.1"/>
    <property type="molecule type" value="Genomic_DNA"/>
</dbReference>
<evidence type="ECO:0000313" key="2">
    <source>
        <dbReference type="EMBL" id="ABJ89870.1"/>
    </source>
</evidence>
<keyword evidence="3" id="KW-1185">Reference proteome</keyword>
<dbReference type="AlphaFoldDB" id="Q05HP0"/>
<accession>Q05HP0</accession>
<name>Q05HP0_XANOR</name>
<protein>
    <submittedName>
        <fullName evidence="2">Uncharacterized protein</fullName>
    </submittedName>
</protein>
<evidence type="ECO:0000256" key="1">
    <source>
        <dbReference type="SAM" id="MobiDB-lite"/>
    </source>
</evidence>
<reference evidence="2 3" key="1">
    <citation type="journal article" date="2005" name="Nucleic Acids Res.">
        <title>The genome sequence of Xanthomonas oryzae pathovar oryzae KACC10331, the bacterial blight pathogen of rice.</title>
        <authorList>
            <person name="Lee B.M."/>
            <person name="Park Y.J."/>
            <person name="Park D.S."/>
            <person name="Kang H.W."/>
            <person name="Kim J.G."/>
            <person name="Song E.S."/>
            <person name="Park I.C."/>
            <person name="Yoon U.H."/>
            <person name="Hahn J.H."/>
            <person name="Koo B.S."/>
            <person name="Lee G.B."/>
            <person name="Kim H."/>
            <person name="Park H.S."/>
            <person name="Yoon K.O."/>
            <person name="Kim J.H."/>
            <person name="Jung C.H."/>
            <person name="Koh N.H."/>
            <person name="Seo J.S."/>
            <person name="Go S.J."/>
        </authorList>
    </citation>
    <scope>NUCLEOTIDE SEQUENCE [LARGE SCALE GENOMIC DNA]</scope>
    <source>
        <strain evidence="3">KACC10331 / KXO85</strain>
    </source>
</reference>